<feature type="non-terminal residue" evidence="1">
    <location>
        <position position="30"/>
    </location>
</feature>
<reference evidence="1" key="1">
    <citation type="submission" date="2018-05" db="EMBL/GenBank/DDBJ databases">
        <authorList>
            <person name="Lanie J.A."/>
            <person name="Ng W.-L."/>
            <person name="Kazmierczak K.M."/>
            <person name="Andrzejewski T.M."/>
            <person name="Davidsen T.M."/>
            <person name="Wayne K.J."/>
            <person name="Tettelin H."/>
            <person name="Glass J.I."/>
            <person name="Rusch D."/>
            <person name="Podicherti R."/>
            <person name="Tsui H.-C.T."/>
            <person name="Winkler M.E."/>
        </authorList>
    </citation>
    <scope>NUCLEOTIDE SEQUENCE</scope>
</reference>
<evidence type="ECO:0000313" key="1">
    <source>
        <dbReference type="EMBL" id="SVC67783.1"/>
    </source>
</evidence>
<name>A0A382P343_9ZZZZ</name>
<gene>
    <name evidence="1" type="ORF">METZ01_LOCUS320637</name>
</gene>
<organism evidence="1">
    <name type="scientific">marine metagenome</name>
    <dbReference type="NCBI Taxonomy" id="408172"/>
    <lineage>
        <taxon>unclassified sequences</taxon>
        <taxon>metagenomes</taxon>
        <taxon>ecological metagenomes</taxon>
    </lineage>
</organism>
<dbReference type="AlphaFoldDB" id="A0A382P343"/>
<accession>A0A382P343</accession>
<dbReference type="InterPro" id="IPR016181">
    <property type="entry name" value="Acyl_CoA_acyltransferase"/>
</dbReference>
<dbReference type="Gene3D" id="3.40.630.30">
    <property type="match status" value="1"/>
</dbReference>
<proteinExistence type="predicted"/>
<sequence>MNLSIRRATEADLPALRDIINHYVRESAVT</sequence>
<protein>
    <submittedName>
        <fullName evidence="1">Uncharacterized protein</fullName>
    </submittedName>
</protein>
<dbReference type="EMBL" id="UINC01104550">
    <property type="protein sequence ID" value="SVC67783.1"/>
    <property type="molecule type" value="Genomic_DNA"/>
</dbReference>
<dbReference type="SUPFAM" id="SSF55729">
    <property type="entry name" value="Acyl-CoA N-acyltransferases (Nat)"/>
    <property type="match status" value="1"/>
</dbReference>